<proteinExistence type="predicted"/>
<protein>
    <submittedName>
        <fullName evidence="2">Uncharacterized protein</fullName>
    </submittedName>
</protein>
<keyword evidence="1" id="KW-0472">Membrane</keyword>
<organism evidence="2 3">
    <name type="scientific">Candidatus Saccharicenans subterraneus</name>
    <dbReference type="NCBI Taxonomy" id="2508984"/>
    <lineage>
        <taxon>Bacteria</taxon>
        <taxon>Candidatus Aminicenantota</taxon>
        <taxon>Candidatus Aminicenantia</taxon>
        <taxon>Candidatus Aminicenantales</taxon>
        <taxon>Candidatus Saccharicenantaceae</taxon>
        <taxon>Candidatus Saccharicenans</taxon>
    </lineage>
</organism>
<evidence type="ECO:0000313" key="2">
    <source>
        <dbReference type="EMBL" id="RFT14682.1"/>
    </source>
</evidence>
<feature type="transmembrane region" description="Helical" evidence="1">
    <location>
        <begin position="107"/>
        <end position="130"/>
    </location>
</feature>
<dbReference type="EMBL" id="QUAH01000024">
    <property type="protein sequence ID" value="RFT14682.1"/>
    <property type="molecule type" value="Genomic_DNA"/>
</dbReference>
<keyword evidence="1" id="KW-0812">Transmembrane</keyword>
<name>A0A3E2BJ41_9BACT</name>
<dbReference type="Proteomes" id="UP000257323">
    <property type="component" value="Unassembled WGS sequence"/>
</dbReference>
<keyword evidence="1" id="KW-1133">Transmembrane helix</keyword>
<dbReference type="AlphaFoldDB" id="A0A3E2BJ41"/>
<reference evidence="2 3" key="1">
    <citation type="submission" date="2018-08" db="EMBL/GenBank/DDBJ databases">
        <title>Genome analysis of the thermophilic bacterium of the candidate phylum Aminicenantes from deep subsurface aquifer revealed its physiology and ecological role.</title>
        <authorList>
            <person name="Kadnikov V.V."/>
            <person name="Mardanov A.V."/>
            <person name="Beletsky A.V."/>
            <person name="Karnachuk O.V."/>
            <person name="Ravin N.V."/>
        </authorList>
    </citation>
    <scope>NUCLEOTIDE SEQUENCE [LARGE SCALE GENOMIC DNA]</scope>
    <source>
        <strain evidence="2">BY38</strain>
    </source>
</reference>
<feature type="transmembrane region" description="Helical" evidence="1">
    <location>
        <begin position="79"/>
        <end position="101"/>
    </location>
</feature>
<evidence type="ECO:0000313" key="3">
    <source>
        <dbReference type="Proteomes" id="UP000257323"/>
    </source>
</evidence>
<accession>A0A3E2BJ41</accession>
<feature type="transmembrane region" description="Helical" evidence="1">
    <location>
        <begin position="49"/>
        <end position="67"/>
    </location>
</feature>
<gene>
    <name evidence="2" type="ORF">OP8BY_2508</name>
</gene>
<comment type="caution">
    <text evidence="2">The sequence shown here is derived from an EMBL/GenBank/DDBJ whole genome shotgun (WGS) entry which is preliminary data.</text>
</comment>
<sequence length="140" mass="15934">MNCKRFIIASVVVYVAFQVMEFLVNNIILMSQYEALQNLWRPDMASKMWLMYLTGVMVAFLFTYIFIKGREGKGLAEGFRYGLVIWAFVAVPMSLGFYGMLPIPFKLALWWIIFSLVEYVIAGLIVAAIYRPAPPAAKTA</sequence>
<feature type="transmembrane region" description="Helical" evidence="1">
    <location>
        <begin position="7"/>
        <end position="29"/>
    </location>
</feature>
<evidence type="ECO:0000256" key="1">
    <source>
        <dbReference type="SAM" id="Phobius"/>
    </source>
</evidence>